<dbReference type="PANTHER" id="PTHR30580">
    <property type="entry name" value="PRIMOSOMAL PROTEIN N"/>
    <property type="match status" value="1"/>
</dbReference>
<gene>
    <name evidence="6" type="ORF">RI196_02755</name>
</gene>
<name>A0ABY9WBV6_9BACI</name>
<proteinExistence type="predicted"/>
<dbReference type="RefSeq" id="WP_311066845.1">
    <property type="nucleotide sequence ID" value="NZ_CP134501.1"/>
</dbReference>
<accession>A0ABY9WBV6</accession>
<keyword evidence="2" id="KW-0067">ATP-binding</keyword>
<dbReference type="InterPro" id="IPR006935">
    <property type="entry name" value="Helicase/UvrB_N"/>
</dbReference>
<evidence type="ECO:0000256" key="2">
    <source>
        <dbReference type="ARBA" id="ARBA00022840"/>
    </source>
</evidence>
<dbReference type="SMART" id="SM00487">
    <property type="entry name" value="DEXDc"/>
    <property type="match status" value="1"/>
</dbReference>
<keyword evidence="6" id="KW-0347">Helicase</keyword>
<evidence type="ECO:0000259" key="5">
    <source>
        <dbReference type="PROSITE" id="PS51194"/>
    </source>
</evidence>
<dbReference type="Gene3D" id="3.40.50.300">
    <property type="entry name" value="P-loop containing nucleotide triphosphate hydrolases"/>
    <property type="match status" value="2"/>
</dbReference>
<dbReference type="GO" id="GO:0004386">
    <property type="term" value="F:helicase activity"/>
    <property type="evidence" value="ECO:0007669"/>
    <property type="project" value="UniProtKB-KW"/>
</dbReference>
<feature type="domain" description="Helicase ATP-binding" evidence="4">
    <location>
        <begin position="131"/>
        <end position="283"/>
    </location>
</feature>
<dbReference type="SMART" id="SM00490">
    <property type="entry name" value="HELICc"/>
    <property type="match status" value="1"/>
</dbReference>
<dbReference type="GeneID" id="301124861"/>
<evidence type="ECO:0000256" key="1">
    <source>
        <dbReference type="ARBA" id="ARBA00022741"/>
    </source>
</evidence>
<dbReference type="CDD" id="cd17925">
    <property type="entry name" value="DEXDc_ComFA"/>
    <property type="match status" value="1"/>
</dbReference>
<organism evidence="6 7">
    <name type="scientific">Aeribacillus composti</name>
    <dbReference type="NCBI Taxonomy" id="1868734"/>
    <lineage>
        <taxon>Bacteria</taxon>
        <taxon>Bacillati</taxon>
        <taxon>Bacillota</taxon>
        <taxon>Bacilli</taxon>
        <taxon>Bacillales</taxon>
        <taxon>Bacillaceae</taxon>
        <taxon>Aeribacillus</taxon>
    </lineage>
</organism>
<dbReference type="EMBL" id="CP134501">
    <property type="protein sequence ID" value="WNF33627.1"/>
    <property type="molecule type" value="Genomic_DNA"/>
</dbReference>
<keyword evidence="3" id="KW-0238">DNA-binding</keyword>
<evidence type="ECO:0000259" key="4">
    <source>
        <dbReference type="PROSITE" id="PS51192"/>
    </source>
</evidence>
<dbReference type="InterPro" id="IPR001650">
    <property type="entry name" value="Helicase_C-like"/>
</dbReference>
<keyword evidence="1" id="KW-0547">Nucleotide-binding</keyword>
<dbReference type="Proteomes" id="UP001303701">
    <property type="component" value="Chromosome"/>
</dbReference>
<keyword evidence="6" id="KW-0378">Hydrolase</keyword>
<feature type="domain" description="Helicase C-terminal" evidence="5">
    <location>
        <begin position="309"/>
        <end position="460"/>
    </location>
</feature>
<evidence type="ECO:0000313" key="7">
    <source>
        <dbReference type="Proteomes" id="UP001303701"/>
    </source>
</evidence>
<dbReference type="Pfam" id="PF00271">
    <property type="entry name" value="Helicase_C"/>
    <property type="match status" value="1"/>
</dbReference>
<protein>
    <submittedName>
        <fullName evidence="6">DEAD/DEAH box helicase</fullName>
    </submittedName>
</protein>
<dbReference type="SUPFAM" id="SSF52540">
    <property type="entry name" value="P-loop containing nucleoside triphosphate hydrolases"/>
    <property type="match status" value="1"/>
</dbReference>
<reference evidence="6 7" key="1">
    <citation type="submission" date="2023-09" db="EMBL/GenBank/DDBJ databases">
        <title>Different Types of Thermotolerant Ring-Cleaving Dioxygenases derived from Aeribacillus composti HB-1 applied for multiple aromatic hydrocarbons removal.</title>
        <authorList>
            <person name="Cao L."/>
            <person name="Li M."/>
            <person name="Ma T."/>
        </authorList>
    </citation>
    <scope>NUCLEOTIDE SEQUENCE [LARGE SCALE GENOMIC DNA]</scope>
    <source>
        <strain evidence="6 7">HB-1</strain>
    </source>
</reference>
<evidence type="ECO:0000313" key="6">
    <source>
        <dbReference type="EMBL" id="WNF33627.1"/>
    </source>
</evidence>
<dbReference type="InterPro" id="IPR027417">
    <property type="entry name" value="P-loop_NTPase"/>
</dbReference>
<dbReference type="Pfam" id="PF04851">
    <property type="entry name" value="ResIII"/>
    <property type="match status" value="1"/>
</dbReference>
<dbReference type="PROSITE" id="PS51192">
    <property type="entry name" value="HELICASE_ATP_BIND_1"/>
    <property type="match status" value="1"/>
</dbReference>
<keyword evidence="7" id="KW-1185">Reference proteome</keyword>
<dbReference type="InterPro" id="IPR014001">
    <property type="entry name" value="Helicase_ATP-bd"/>
</dbReference>
<evidence type="ECO:0000256" key="3">
    <source>
        <dbReference type="ARBA" id="ARBA00023125"/>
    </source>
</evidence>
<dbReference type="PANTHER" id="PTHR30580:SF1">
    <property type="entry name" value="COMF OPERON PROTEIN 1"/>
    <property type="match status" value="1"/>
</dbReference>
<dbReference type="PROSITE" id="PS51194">
    <property type="entry name" value="HELICASE_CTER"/>
    <property type="match status" value="1"/>
</dbReference>
<sequence length="460" mass="51748">MHDHDHDLQKHLLGRHLLSNELPFSMDAVQNAPFVEIEQGVVKKSGFFYCNRCGNDQPFLFAGFDCAKCGKFCHYCRNCIMMGRVSECSKLVSFPRREKEEKHSIQSDQTNFLQWDGELSPAQKRASDRIAESVLQRTDCLIWAVCGAGKTEVLFAGINTALQKGLFVCIAAPRTDVVLELGPRLKNVFPSIDVAVLYGGSEDRLKLSPITISTTHQLLRYKEAFDVVILDEVDAFPYSVDSALQFAVEKARKRNSSLIYLTATPSSSIKRHFKPSEIVKIPARYHGYPLPVPEFKWCGNWKKRLEKGKLPKNIITWAAEQMQKERQAFLFVPEIKVLHDVVPLLKKLNSAVEGVHAEDPQRKEKVRAFRNGRIPIIVTTTILERGVTVPGTDAAVLGAEETIFTESALVQISGRVGRSMNNPTGSVIFFHYGKTNEMIAAKHHILAMNREAAKEDLLKR</sequence>